<comment type="catalytic activity">
    <reaction evidence="10">
        <text>GTP + ATP = 3',3'-cGAMP + 2 diphosphate</text>
        <dbReference type="Rhea" id="RHEA:35647"/>
        <dbReference type="ChEBI" id="CHEBI:30616"/>
        <dbReference type="ChEBI" id="CHEBI:33019"/>
        <dbReference type="ChEBI" id="CHEBI:37565"/>
        <dbReference type="ChEBI" id="CHEBI:71501"/>
    </reaction>
    <physiologicalReaction direction="left-to-right" evidence="10">
        <dbReference type="Rhea" id="RHEA:35648"/>
    </physiologicalReaction>
</comment>
<organism evidence="13 14">
    <name type="scientific">Rhodopirellula europaea 6C</name>
    <dbReference type="NCBI Taxonomy" id="1263867"/>
    <lineage>
        <taxon>Bacteria</taxon>
        <taxon>Pseudomonadati</taxon>
        <taxon>Planctomycetota</taxon>
        <taxon>Planctomycetia</taxon>
        <taxon>Pirellulales</taxon>
        <taxon>Pirellulaceae</taxon>
        <taxon>Rhodopirellula</taxon>
    </lineage>
</organism>
<keyword evidence="5" id="KW-0067">ATP-binding</keyword>
<evidence type="ECO:0000259" key="12">
    <source>
        <dbReference type="Pfam" id="PF21654"/>
    </source>
</evidence>
<evidence type="ECO:0000256" key="8">
    <source>
        <dbReference type="ARBA" id="ARBA00023118"/>
    </source>
</evidence>
<evidence type="ECO:0000256" key="4">
    <source>
        <dbReference type="ARBA" id="ARBA00022741"/>
    </source>
</evidence>
<evidence type="ECO:0000256" key="3">
    <source>
        <dbReference type="ARBA" id="ARBA00022723"/>
    </source>
</evidence>
<proteinExistence type="predicted"/>
<feature type="region of interest" description="Disordered" evidence="11">
    <location>
        <begin position="398"/>
        <end position="418"/>
    </location>
</feature>
<dbReference type="AlphaFoldDB" id="M2AWX8"/>
<dbReference type="Pfam" id="PF21654">
    <property type="entry name" value="DncV-like_NTFase"/>
    <property type="match status" value="1"/>
</dbReference>
<dbReference type="InterPro" id="IPR006116">
    <property type="entry name" value="NT_2-5OAS_ClassI-CCAase"/>
</dbReference>
<dbReference type="GO" id="GO:0005524">
    <property type="term" value="F:ATP binding"/>
    <property type="evidence" value="ECO:0007669"/>
    <property type="project" value="UniProtKB-KW"/>
</dbReference>
<keyword evidence="7" id="KW-0546">Nucleotide metabolism</keyword>
<keyword evidence="8" id="KW-0051">Antiviral defense</keyword>
<keyword evidence="1" id="KW-0808">Transferase</keyword>
<keyword evidence="4" id="KW-0547">Nucleotide-binding</keyword>
<evidence type="ECO:0000256" key="2">
    <source>
        <dbReference type="ARBA" id="ARBA00022695"/>
    </source>
</evidence>
<evidence type="ECO:0000256" key="6">
    <source>
        <dbReference type="ARBA" id="ARBA00022842"/>
    </source>
</evidence>
<evidence type="ECO:0000313" key="13">
    <source>
        <dbReference type="EMBL" id="EMB17222.1"/>
    </source>
</evidence>
<reference evidence="13" key="1">
    <citation type="submission" date="2012-11" db="EMBL/GenBank/DDBJ databases">
        <title>Permanent draft genomes of Rhodopirellula europaea strain SH398 and 6C.</title>
        <authorList>
            <person name="Richter M."/>
            <person name="Richter-Heitmann T."/>
            <person name="Frank C."/>
            <person name="Harder J."/>
            <person name="Glockner F.O."/>
        </authorList>
    </citation>
    <scope>NUCLEOTIDE SEQUENCE</scope>
    <source>
        <strain evidence="13">6C</strain>
    </source>
</reference>
<evidence type="ECO:0000256" key="7">
    <source>
        <dbReference type="ARBA" id="ARBA00023080"/>
    </source>
</evidence>
<sequence length="418" mass="47154">MILRPQDTLNSLLVQVAKSLDVPEELHKAAVLEYEQLAFFLEELDEAAGRRSPEIYSQGSFALGTATQPVKSDDEYDVDLVYERMLKKEGKTQQQLKDEAGENLTEYVKHRRQTGQTVPELSEGSRCWCLNFPDQFHMDVLPAIPDAEQREIVATDAAKHILITDKSVRCWLPSNPRQFADWFRSTMEVRLEAIKKSMAEASLRRDGLVVNDWQIKQAAESIPEYEIKTPLQRAIQILKRHRDCRFDGDPENRPASILITTLAAKAYSNEANLLDALLNLVHRMPDHIEEREVNGQSVAWVENPINPSENFADRWQAEDYPDREKHFRVWLEQVGIELEEAIKGGGIHRVLDLLGASLGRQVVEASAKSLGYDVQRASSSGKLAVASSTATLITGTAPIPNTTPVRGHTFYGESKRNR</sequence>
<keyword evidence="2" id="KW-0548">Nucleotidyltransferase</keyword>
<dbReference type="GO" id="GO:0046872">
    <property type="term" value="F:metal ion binding"/>
    <property type="evidence" value="ECO:0007669"/>
    <property type="project" value="UniProtKB-KW"/>
</dbReference>
<dbReference type="PATRIC" id="fig|1263867.3.peg.2172"/>
<comment type="caution">
    <text evidence="13">The sequence shown here is derived from an EMBL/GenBank/DDBJ whole genome shotgun (WGS) entry which is preliminary data.</text>
</comment>
<dbReference type="CDD" id="cd05400">
    <property type="entry name" value="NT_2-5OAS_ClassI-CCAase"/>
    <property type="match status" value="1"/>
</dbReference>
<accession>M2AWX8</accession>
<keyword evidence="6" id="KW-0460">Magnesium</keyword>
<evidence type="ECO:0000256" key="5">
    <source>
        <dbReference type="ARBA" id="ARBA00022840"/>
    </source>
</evidence>
<dbReference type="GO" id="GO:0016779">
    <property type="term" value="F:nucleotidyltransferase activity"/>
    <property type="evidence" value="ECO:0007669"/>
    <property type="project" value="UniProtKB-KW"/>
</dbReference>
<dbReference type="InterPro" id="IPR048445">
    <property type="entry name" value="DncV-like_NTFase"/>
</dbReference>
<dbReference type="EMBL" id="ANMO01000100">
    <property type="protein sequence ID" value="EMB17222.1"/>
    <property type="molecule type" value="Genomic_DNA"/>
</dbReference>
<feature type="domain" description="Cyclic GMP-AMP synthase DncV-like nucleotidyltransferase" evidence="12">
    <location>
        <begin position="53"/>
        <end position="140"/>
    </location>
</feature>
<protein>
    <recommendedName>
        <fullName evidence="9">Cyclic GMP-AMP synthase</fullName>
    </recommendedName>
</protein>
<name>M2AWX8_9BACT</name>
<evidence type="ECO:0000256" key="11">
    <source>
        <dbReference type="SAM" id="MobiDB-lite"/>
    </source>
</evidence>
<keyword evidence="3" id="KW-0479">Metal-binding</keyword>
<evidence type="ECO:0000256" key="9">
    <source>
        <dbReference type="ARBA" id="ARBA00044145"/>
    </source>
</evidence>
<evidence type="ECO:0000313" key="14">
    <source>
        <dbReference type="Proteomes" id="UP000011529"/>
    </source>
</evidence>
<evidence type="ECO:0000256" key="1">
    <source>
        <dbReference type="ARBA" id="ARBA00022679"/>
    </source>
</evidence>
<dbReference type="GO" id="GO:0051607">
    <property type="term" value="P:defense response to virus"/>
    <property type="evidence" value="ECO:0007669"/>
    <property type="project" value="UniProtKB-KW"/>
</dbReference>
<evidence type="ECO:0000256" key="10">
    <source>
        <dbReference type="ARBA" id="ARBA00048304"/>
    </source>
</evidence>
<gene>
    <name evidence="13" type="ORF">RE6C_02044</name>
</gene>
<dbReference type="GO" id="GO:0009117">
    <property type="term" value="P:nucleotide metabolic process"/>
    <property type="evidence" value="ECO:0007669"/>
    <property type="project" value="UniProtKB-KW"/>
</dbReference>
<dbReference type="Proteomes" id="UP000011529">
    <property type="component" value="Unassembled WGS sequence"/>
</dbReference>
<keyword evidence="14" id="KW-1185">Reference proteome</keyword>
<reference evidence="13" key="2">
    <citation type="journal article" date="2013" name="Mar. Genomics">
        <title>Expression of sulfatases in Rhodopirellula baltica and the diversity of sulfatases in the genus Rhodopirellula.</title>
        <authorList>
            <person name="Wegner C.E."/>
            <person name="Richter-Heitmann T."/>
            <person name="Klindworth A."/>
            <person name="Klockow C."/>
            <person name="Richter M."/>
            <person name="Achstetter T."/>
            <person name="Glockner F.O."/>
            <person name="Harder J."/>
        </authorList>
    </citation>
    <scope>NUCLEOTIDE SEQUENCE [LARGE SCALE GENOMIC DNA]</scope>
    <source>
        <strain evidence="13">6C</strain>
    </source>
</reference>
<dbReference type="RefSeq" id="WP_008656095.1">
    <property type="nucleotide sequence ID" value="NZ_ANMO01000100.1"/>
</dbReference>